<dbReference type="PATRIC" id="fig|1286106.3.peg.410"/>
<keyword evidence="3" id="KW-1185">Reference proteome</keyword>
<dbReference type="EMBL" id="APHR01000009">
    <property type="protein sequence ID" value="EMR14039.1"/>
    <property type="molecule type" value="Genomic_DNA"/>
</dbReference>
<sequence length="143" mass="16432">MERERVEDTYQKLMEVAEDISLCSRNYNDELIGIDYYKQLGVLSNEQLQTLVKAWHHRWQTCKKEKLASQFMVVQVLGLISFAMWIAWLSGGWFGAIASIAGVVGMMKMIEDDRVRKAKRNLADAERVYRTLASRAKAKPSSN</sequence>
<accession>M7PU99</accession>
<proteinExistence type="predicted"/>
<dbReference type="OrthoDB" id="5608953at2"/>
<keyword evidence="1" id="KW-0812">Transmembrane</keyword>
<evidence type="ECO:0008006" key="4">
    <source>
        <dbReference type="Google" id="ProtNLM"/>
    </source>
</evidence>
<dbReference type="AlphaFoldDB" id="M7PU99"/>
<gene>
    <name evidence="2" type="ORF">MPL1_02036</name>
</gene>
<feature type="transmembrane region" description="Helical" evidence="1">
    <location>
        <begin position="67"/>
        <end position="87"/>
    </location>
</feature>
<comment type="caution">
    <text evidence="2">The sequence shown here is derived from an EMBL/GenBank/DDBJ whole genome shotgun (WGS) entry which is preliminary data.</text>
</comment>
<dbReference type="STRING" id="1286106.MPL1_02036"/>
<keyword evidence="1" id="KW-1133">Transmembrane helix</keyword>
<evidence type="ECO:0000256" key="1">
    <source>
        <dbReference type="SAM" id="Phobius"/>
    </source>
</evidence>
<keyword evidence="1" id="KW-0472">Membrane</keyword>
<dbReference type="RefSeq" id="WP_009725456.1">
    <property type="nucleotide sequence ID" value="NZ_APHR01000009.1"/>
</dbReference>
<dbReference type="Proteomes" id="UP000012019">
    <property type="component" value="Unassembled WGS sequence"/>
</dbReference>
<feature type="transmembrane region" description="Helical" evidence="1">
    <location>
        <begin position="93"/>
        <end position="110"/>
    </location>
</feature>
<evidence type="ECO:0000313" key="2">
    <source>
        <dbReference type="EMBL" id="EMR14039.1"/>
    </source>
</evidence>
<reference evidence="2 3" key="1">
    <citation type="journal article" date="2013" name="Genome Announc.">
        <title>Draft Genome Sequence of Methylophaga lonarensis MPLT, a Haloalkaliphilic (Non-Methane-Utilizing) Methylotroph.</title>
        <authorList>
            <person name="Shetty S.A."/>
            <person name="Marathe N.P."/>
            <person name="Munot H."/>
            <person name="Antony C.P."/>
            <person name="Dhotre D.P."/>
            <person name="Murrell J.C."/>
            <person name="Shouche Y.S."/>
        </authorList>
    </citation>
    <scope>NUCLEOTIDE SEQUENCE [LARGE SCALE GENOMIC DNA]</scope>
    <source>
        <strain evidence="2 3">MPL</strain>
    </source>
</reference>
<name>M7PU99_9GAMM</name>
<evidence type="ECO:0000313" key="3">
    <source>
        <dbReference type="Proteomes" id="UP000012019"/>
    </source>
</evidence>
<protein>
    <recommendedName>
        <fullName evidence="4">SMODS and SLOG-associating 2TM effector domain-containing protein</fullName>
    </recommendedName>
</protein>
<organism evidence="2 3">
    <name type="scientific">Methylophaga lonarensis MPL</name>
    <dbReference type="NCBI Taxonomy" id="1286106"/>
    <lineage>
        <taxon>Bacteria</taxon>
        <taxon>Pseudomonadati</taxon>
        <taxon>Pseudomonadota</taxon>
        <taxon>Gammaproteobacteria</taxon>
        <taxon>Thiotrichales</taxon>
        <taxon>Piscirickettsiaceae</taxon>
        <taxon>Methylophaga</taxon>
    </lineage>
</organism>